<gene>
    <name evidence="2" type="ORF">BRE01_07030</name>
</gene>
<dbReference type="EMBL" id="BJON01000002">
    <property type="protein sequence ID" value="GED67001.1"/>
    <property type="molecule type" value="Genomic_DNA"/>
</dbReference>
<dbReference type="Gene3D" id="2.30.40.10">
    <property type="entry name" value="Urease, subunit C, domain 1"/>
    <property type="match status" value="1"/>
</dbReference>
<keyword evidence="3" id="KW-1185">Reference proteome</keyword>
<evidence type="ECO:0000313" key="2">
    <source>
        <dbReference type="EMBL" id="GED67001.1"/>
    </source>
</evidence>
<dbReference type="Pfam" id="PF07969">
    <property type="entry name" value="Amidohydro_3"/>
    <property type="match status" value="1"/>
</dbReference>
<dbReference type="PANTHER" id="PTHR22642:SF2">
    <property type="entry name" value="PROTEIN LONG AFTER FAR-RED 3"/>
    <property type="match status" value="1"/>
</dbReference>
<dbReference type="RefSeq" id="WP_084765988.1">
    <property type="nucleotide sequence ID" value="NZ_BJON01000002.1"/>
</dbReference>
<evidence type="ECO:0000313" key="3">
    <source>
        <dbReference type="Proteomes" id="UP000319578"/>
    </source>
</evidence>
<proteinExistence type="predicted"/>
<dbReference type="CDD" id="cd01300">
    <property type="entry name" value="YtcJ_like"/>
    <property type="match status" value="1"/>
</dbReference>
<dbReference type="Gene3D" id="3.20.20.140">
    <property type="entry name" value="Metal-dependent hydrolases"/>
    <property type="match status" value="1"/>
</dbReference>
<feature type="domain" description="Amidohydrolase 3" evidence="1">
    <location>
        <begin position="56"/>
        <end position="540"/>
    </location>
</feature>
<dbReference type="InterPro" id="IPR013108">
    <property type="entry name" value="Amidohydro_3"/>
</dbReference>
<evidence type="ECO:0000259" key="1">
    <source>
        <dbReference type="Pfam" id="PF07969"/>
    </source>
</evidence>
<comment type="caution">
    <text evidence="2">The sequence shown here is derived from an EMBL/GenBank/DDBJ whole genome shotgun (WGS) entry which is preliminary data.</text>
</comment>
<protein>
    <recommendedName>
        <fullName evidence="1">Amidohydrolase 3 domain-containing protein</fullName>
    </recommendedName>
</protein>
<dbReference type="Gene3D" id="3.10.310.70">
    <property type="match status" value="1"/>
</dbReference>
<sequence length="566" mass="63775">MTTHEQVKANVVLSSKAIFTGSDDAVRAGALAITGNRITAIGSKEEIENYIGPDTQVYDYGDQLIMPGFHDFHLHLLLGSLYHDCVNLLTATSEEEAALMVKQFADSRPEDPWVFGFSWYHVYWKKKQLPHRATLDRLIPDRPVFLFNAECHGAWLNSKALEILNITRDTADPPFGHIERDEQGEPTGFLYETAMGLAREAFQLPDEQKNRLFRGFLKQAGSFGITSINDFFPLPGLELGDLDLYQSFEASGELSTRIHFLAALDGNLDRPRYLRKQYTSGKLKFSGLKQFLDGVPTTYTAFLVDPYSDRPDSKGDTLIPQETVKKWVVEADKEDFRVRLHACGDGAVRLGLDCFEAARVQNGIRDSRHTIEHVEVIHPDDIQRMSHLQVIASMQPEHMAAAPAFPDNCYPNRFGKERDPYTWPIKTLLKNEVSLAFGSDYPIVPLDPMTEIYRAVTRLHDDHQPEGGWNPQEKITMAEALRAYTSAPAYGVFREHELGTLAPGMLADIVVLDRNLFAIEPPLIRDTKALLTITDGKIVFNRGEPETSNDFSFSRNDSHLKTSCLE</sequence>
<dbReference type="InterPro" id="IPR011059">
    <property type="entry name" value="Metal-dep_hydrolase_composite"/>
</dbReference>
<organism evidence="2 3">
    <name type="scientific">Brevibacillus reuszeri</name>
    <dbReference type="NCBI Taxonomy" id="54915"/>
    <lineage>
        <taxon>Bacteria</taxon>
        <taxon>Bacillati</taxon>
        <taxon>Bacillota</taxon>
        <taxon>Bacilli</taxon>
        <taxon>Bacillales</taxon>
        <taxon>Paenibacillaceae</taxon>
        <taxon>Brevibacillus</taxon>
    </lineage>
</organism>
<dbReference type="PANTHER" id="PTHR22642">
    <property type="entry name" value="IMIDAZOLONEPROPIONASE"/>
    <property type="match status" value="1"/>
</dbReference>
<reference evidence="2 3" key="1">
    <citation type="submission" date="2019-06" db="EMBL/GenBank/DDBJ databases">
        <title>Whole genome shotgun sequence of Brevibacillus reuszeri NBRC 15719.</title>
        <authorList>
            <person name="Hosoyama A."/>
            <person name="Uohara A."/>
            <person name="Ohji S."/>
            <person name="Ichikawa N."/>
        </authorList>
    </citation>
    <scope>NUCLEOTIDE SEQUENCE [LARGE SCALE GENOMIC DNA]</scope>
    <source>
        <strain evidence="2 3">NBRC 15719</strain>
    </source>
</reference>
<accession>A0ABQ0TGG0</accession>
<name>A0ABQ0TGG0_9BACL</name>
<dbReference type="InterPro" id="IPR032466">
    <property type="entry name" value="Metal_Hydrolase"/>
</dbReference>
<dbReference type="SUPFAM" id="SSF51338">
    <property type="entry name" value="Composite domain of metallo-dependent hydrolases"/>
    <property type="match status" value="1"/>
</dbReference>
<dbReference type="Proteomes" id="UP000319578">
    <property type="component" value="Unassembled WGS sequence"/>
</dbReference>
<dbReference type="InterPro" id="IPR033932">
    <property type="entry name" value="YtcJ-like"/>
</dbReference>
<dbReference type="SUPFAM" id="SSF51556">
    <property type="entry name" value="Metallo-dependent hydrolases"/>
    <property type="match status" value="1"/>
</dbReference>